<dbReference type="AlphaFoldDB" id="A0A1H6KTN7"/>
<feature type="signal peptide" evidence="1">
    <location>
        <begin position="1"/>
        <end position="18"/>
    </location>
</feature>
<dbReference type="OrthoDB" id="848221at2"/>
<dbReference type="EMBL" id="FNXE01000017">
    <property type="protein sequence ID" value="SEH79056.1"/>
    <property type="molecule type" value="Genomic_DNA"/>
</dbReference>
<gene>
    <name evidence="2" type="ORF">SAMN02927937_01449</name>
</gene>
<protein>
    <submittedName>
        <fullName evidence="2">CarboxypepD_reg-like domain-containing protein</fullName>
    </submittedName>
</protein>
<dbReference type="SUPFAM" id="SSF49464">
    <property type="entry name" value="Carboxypeptidase regulatory domain-like"/>
    <property type="match status" value="1"/>
</dbReference>
<accession>A0A1H6KTN7</accession>
<dbReference type="InterPro" id="IPR008969">
    <property type="entry name" value="CarboxyPept-like_regulatory"/>
</dbReference>
<dbReference type="Pfam" id="PF13715">
    <property type="entry name" value="CarbopepD_reg_2"/>
    <property type="match status" value="1"/>
</dbReference>
<dbReference type="RefSeq" id="WP_091098198.1">
    <property type="nucleotide sequence ID" value="NZ_FNXE01000017.1"/>
</dbReference>
<organism evidence="2 3">
    <name type="scientific">Paenimyroides marinum</name>
    <dbReference type="NCBI Taxonomy" id="1159016"/>
    <lineage>
        <taxon>Bacteria</taxon>
        <taxon>Pseudomonadati</taxon>
        <taxon>Bacteroidota</taxon>
        <taxon>Flavobacteriia</taxon>
        <taxon>Flavobacteriales</taxon>
        <taxon>Flavobacteriaceae</taxon>
        <taxon>Paenimyroides</taxon>
    </lineage>
</organism>
<dbReference type="STRING" id="1159016.SAMN02927937_01449"/>
<reference evidence="2 3" key="1">
    <citation type="submission" date="2016-10" db="EMBL/GenBank/DDBJ databases">
        <authorList>
            <person name="de Groot N.N."/>
        </authorList>
    </citation>
    <scope>NUCLEOTIDE SEQUENCE [LARGE SCALE GENOMIC DNA]</scope>
    <source>
        <strain evidence="2 3">CGMCC 1.10825</strain>
    </source>
</reference>
<sequence>MKSSILFFFVAFSSITQAQVTLQVSDQESKENIEFASILLPDYQKSFVADEKGKFVVDTEQYKLPLKVIAEQFGFQQKEITLQNTTKIYNISLTPSSEILREIIIPPANAKIKERTFGITNESTGKFKGEDSTHNYNQNSMDTDYEFGMIINTKEKFIKVKKVHWHINGFTYKRAFFSVYFYEVANGKPTKRIPHENINFILTNKNIGWNKINVENLDIYISSHKKIAVVLKQQKVEFEKGKSEGAFFQNIGLTMGNTFVTRTSYYNEWLTLPASFPFYITVDSYE</sequence>
<evidence type="ECO:0000313" key="3">
    <source>
        <dbReference type="Proteomes" id="UP000199634"/>
    </source>
</evidence>
<evidence type="ECO:0000256" key="1">
    <source>
        <dbReference type="SAM" id="SignalP"/>
    </source>
</evidence>
<evidence type="ECO:0000313" key="2">
    <source>
        <dbReference type="EMBL" id="SEH79056.1"/>
    </source>
</evidence>
<dbReference type="Proteomes" id="UP000199634">
    <property type="component" value="Unassembled WGS sequence"/>
</dbReference>
<feature type="chain" id="PRO_5011599159" evidence="1">
    <location>
        <begin position="19"/>
        <end position="286"/>
    </location>
</feature>
<name>A0A1H6KTN7_9FLAO</name>
<keyword evidence="3" id="KW-1185">Reference proteome</keyword>
<proteinExistence type="predicted"/>
<keyword evidence="1" id="KW-0732">Signal</keyword>